<comment type="caution">
    <text evidence="2">The sequence shown here is derived from an EMBL/GenBank/DDBJ whole genome shotgun (WGS) entry which is preliminary data.</text>
</comment>
<evidence type="ECO:0000313" key="3">
    <source>
        <dbReference type="Proteomes" id="UP000652761"/>
    </source>
</evidence>
<keyword evidence="3" id="KW-1185">Reference proteome</keyword>
<dbReference type="AlphaFoldDB" id="A0A843TUG1"/>
<reference evidence="2" key="1">
    <citation type="submission" date="2017-07" db="EMBL/GenBank/DDBJ databases">
        <title>Taro Niue Genome Assembly and Annotation.</title>
        <authorList>
            <person name="Atibalentja N."/>
            <person name="Keating K."/>
            <person name="Fields C.J."/>
        </authorList>
    </citation>
    <scope>NUCLEOTIDE SEQUENCE</scope>
    <source>
        <strain evidence="2">Niue_2</strain>
        <tissue evidence="2">Leaf</tissue>
    </source>
</reference>
<feature type="non-terminal residue" evidence="2">
    <location>
        <position position="1"/>
    </location>
</feature>
<gene>
    <name evidence="2" type="ORF">Taro_005415</name>
</gene>
<evidence type="ECO:0000313" key="2">
    <source>
        <dbReference type="EMBL" id="MQL73063.1"/>
    </source>
</evidence>
<dbReference type="Proteomes" id="UP000652761">
    <property type="component" value="Unassembled WGS sequence"/>
</dbReference>
<protein>
    <submittedName>
        <fullName evidence="2">Uncharacterized protein</fullName>
    </submittedName>
</protein>
<proteinExistence type="predicted"/>
<feature type="region of interest" description="Disordered" evidence="1">
    <location>
        <begin position="38"/>
        <end position="70"/>
    </location>
</feature>
<feature type="compositionally biased region" description="Polar residues" evidence="1">
    <location>
        <begin position="45"/>
        <end position="61"/>
    </location>
</feature>
<evidence type="ECO:0000256" key="1">
    <source>
        <dbReference type="SAM" id="MobiDB-lite"/>
    </source>
</evidence>
<sequence length="70" mass="8178">MYKIYKAKFQQKCKKVQEPGAYTEPDVQLKLRIEGVQDRRHRPRQYNTSTGTSPELTTWLTENLGHPTGE</sequence>
<organism evidence="2 3">
    <name type="scientific">Colocasia esculenta</name>
    <name type="common">Wild taro</name>
    <name type="synonym">Arum esculentum</name>
    <dbReference type="NCBI Taxonomy" id="4460"/>
    <lineage>
        <taxon>Eukaryota</taxon>
        <taxon>Viridiplantae</taxon>
        <taxon>Streptophyta</taxon>
        <taxon>Embryophyta</taxon>
        <taxon>Tracheophyta</taxon>
        <taxon>Spermatophyta</taxon>
        <taxon>Magnoliopsida</taxon>
        <taxon>Liliopsida</taxon>
        <taxon>Araceae</taxon>
        <taxon>Aroideae</taxon>
        <taxon>Colocasieae</taxon>
        <taxon>Colocasia</taxon>
    </lineage>
</organism>
<name>A0A843TUG1_COLES</name>
<accession>A0A843TUG1</accession>
<dbReference type="EMBL" id="NMUH01000152">
    <property type="protein sequence ID" value="MQL73063.1"/>
    <property type="molecule type" value="Genomic_DNA"/>
</dbReference>